<comment type="caution">
    <text evidence="3">The sequence shown here is derived from an EMBL/GenBank/DDBJ whole genome shotgun (WGS) entry which is preliminary data.</text>
</comment>
<feature type="chain" id="PRO_5045399991" description="Lipoprotein" evidence="2">
    <location>
        <begin position="26"/>
        <end position="174"/>
    </location>
</feature>
<feature type="signal peptide" evidence="2">
    <location>
        <begin position="1"/>
        <end position="25"/>
    </location>
</feature>
<keyword evidence="2" id="KW-0732">Signal</keyword>
<feature type="compositionally biased region" description="Low complexity" evidence="1">
    <location>
        <begin position="48"/>
        <end position="71"/>
    </location>
</feature>
<evidence type="ECO:0000313" key="3">
    <source>
        <dbReference type="EMBL" id="GAA3848952.1"/>
    </source>
</evidence>
<feature type="region of interest" description="Disordered" evidence="1">
    <location>
        <begin position="30"/>
        <end position="71"/>
    </location>
</feature>
<evidence type="ECO:0008006" key="5">
    <source>
        <dbReference type="Google" id="ProtNLM"/>
    </source>
</evidence>
<keyword evidence="4" id="KW-1185">Reference proteome</keyword>
<protein>
    <recommendedName>
        <fullName evidence="5">Lipoprotein</fullName>
    </recommendedName>
</protein>
<dbReference type="PROSITE" id="PS51257">
    <property type="entry name" value="PROKAR_LIPOPROTEIN"/>
    <property type="match status" value="1"/>
</dbReference>
<proteinExistence type="predicted"/>
<evidence type="ECO:0000256" key="1">
    <source>
        <dbReference type="SAM" id="MobiDB-lite"/>
    </source>
</evidence>
<gene>
    <name evidence="3" type="ORF">GCM10022207_08400</name>
</gene>
<dbReference type="Proteomes" id="UP001501563">
    <property type="component" value="Unassembled WGS sequence"/>
</dbReference>
<dbReference type="RefSeq" id="WP_331266531.1">
    <property type="nucleotide sequence ID" value="NZ_BAAAZA010000002.1"/>
</dbReference>
<name>A0ABP7JMQ8_9ACTN</name>
<dbReference type="EMBL" id="BAAAZA010000002">
    <property type="protein sequence ID" value="GAA3848952.1"/>
    <property type="molecule type" value="Genomic_DNA"/>
</dbReference>
<accession>A0ABP7JMQ8</accession>
<evidence type="ECO:0000256" key="2">
    <source>
        <dbReference type="SAM" id="SignalP"/>
    </source>
</evidence>
<reference evidence="4" key="1">
    <citation type="journal article" date="2019" name="Int. J. Syst. Evol. Microbiol.">
        <title>The Global Catalogue of Microorganisms (GCM) 10K type strain sequencing project: providing services to taxonomists for standard genome sequencing and annotation.</title>
        <authorList>
            <consortium name="The Broad Institute Genomics Platform"/>
            <consortium name="The Broad Institute Genome Sequencing Center for Infectious Disease"/>
            <person name="Wu L."/>
            <person name="Ma J."/>
        </authorList>
    </citation>
    <scope>NUCLEOTIDE SEQUENCE [LARGE SCALE GENOMIC DNA]</scope>
    <source>
        <strain evidence="4">JCM 16578</strain>
    </source>
</reference>
<sequence>MIDTRARHALGASTLVVALASLLLACSGSPDTTSGGGTSPSHDVRTTASAPAAEEPAAGEPAAADATEPAPGVEKVRDVFARLQATYNDGCTTPGNCEYFLGRVLDELNGLDAAMKADPQGPAHFKEPLARIAELRAELGGDRSFENLKKHQQLLTGTRDRINAWMQGHPEDYR</sequence>
<evidence type="ECO:0000313" key="4">
    <source>
        <dbReference type="Proteomes" id="UP001501563"/>
    </source>
</evidence>
<organism evidence="3 4">
    <name type="scientific">Streptomyces lannensis</name>
    <dbReference type="NCBI Taxonomy" id="766498"/>
    <lineage>
        <taxon>Bacteria</taxon>
        <taxon>Bacillati</taxon>
        <taxon>Actinomycetota</taxon>
        <taxon>Actinomycetes</taxon>
        <taxon>Kitasatosporales</taxon>
        <taxon>Streptomycetaceae</taxon>
        <taxon>Streptomyces</taxon>
    </lineage>
</organism>